<proteinExistence type="predicted"/>
<dbReference type="Gene3D" id="3.40.190.10">
    <property type="entry name" value="Periplasmic binding protein-like II"/>
    <property type="match status" value="1"/>
</dbReference>
<keyword evidence="2" id="KW-0732">Signal</keyword>
<keyword evidence="4" id="KW-1185">Reference proteome</keyword>
<evidence type="ECO:0000256" key="1">
    <source>
        <dbReference type="SAM" id="MobiDB-lite"/>
    </source>
</evidence>
<dbReference type="AlphaFoldDB" id="A0A6C0P137"/>
<organism evidence="3 4">
    <name type="scientific">Paenibacillus rhizovicinus</name>
    <dbReference type="NCBI Taxonomy" id="2704463"/>
    <lineage>
        <taxon>Bacteria</taxon>
        <taxon>Bacillati</taxon>
        <taxon>Bacillota</taxon>
        <taxon>Bacilli</taxon>
        <taxon>Bacillales</taxon>
        <taxon>Paenibacillaceae</taxon>
        <taxon>Paenibacillus</taxon>
    </lineage>
</organism>
<dbReference type="SUPFAM" id="SSF53850">
    <property type="entry name" value="Periplasmic binding protein-like II"/>
    <property type="match status" value="1"/>
</dbReference>
<evidence type="ECO:0000256" key="2">
    <source>
        <dbReference type="SAM" id="SignalP"/>
    </source>
</evidence>
<name>A0A6C0P137_9BACL</name>
<dbReference type="Proteomes" id="UP000479114">
    <property type="component" value="Chromosome"/>
</dbReference>
<dbReference type="RefSeq" id="WP_162640419.1">
    <property type="nucleotide sequence ID" value="NZ_CP048286.1"/>
</dbReference>
<dbReference type="CDD" id="cd13585">
    <property type="entry name" value="PBP2_TMBP_like"/>
    <property type="match status" value="1"/>
</dbReference>
<dbReference type="InterPro" id="IPR006059">
    <property type="entry name" value="SBP"/>
</dbReference>
<dbReference type="Pfam" id="PF01547">
    <property type="entry name" value="SBP_bac_1"/>
    <property type="match status" value="1"/>
</dbReference>
<feature type="chain" id="PRO_5038927600" evidence="2">
    <location>
        <begin position="20"/>
        <end position="492"/>
    </location>
</feature>
<sequence>MRKWTFMLTAVTAAAVVLSGCGNGSNNGGSAANGNSGNSANSGNTTNGGNAATTNDSGDTSGNAAATTDNTGTKGNGEVVTIRTSISSGELSKDQIAEFEKDHPNIKVETEELDATKLAAELATGDAPDVIRLSGVFDLPNYVIKGIALDLTDRVNTSSVFKADDLLPITNVFRFDGKTVGTGPIYGMPKDWSNDYAIFYNKKAFDAAGVPVPDPTKPLTWPEVFELAKKLTIKDGDKVKQYGLAANEWGKTEPNFNNLLQYLLSAGVDINGADNGTVNFDNQAVKDYISMWVQGIKDNVGPNSVNNDQTSGGDLFFKDQAAMIIDGYWYSGAIRSNEGAKTHLADYGMLPTPIAPNGMRVAPTGGATGAIINKDSKHPDEAWTFFEWFFGGKPADDRAKAGWGLPIFKSKMDLLPKDTEFDKQVNAVLQDELNYTSQYLKVNPYLAGGGWSIFDKYVQPLYFNKSTLDDAVKGMTKDANVAIDEARAAGGE</sequence>
<feature type="region of interest" description="Disordered" evidence="1">
    <location>
        <begin position="32"/>
        <end position="79"/>
    </location>
</feature>
<dbReference type="KEGG" id="prz:GZH47_12680"/>
<accession>A0A6C0P137</accession>
<dbReference type="PANTHER" id="PTHR43649">
    <property type="entry name" value="ARABINOSE-BINDING PROTEIN-RELATED"/>
    <property type="match status" value="1"/>
</dbReference>
<dbReference type="EMBL" id="CP048286">
    <property type="protein sequence ID" value="QHW31613.1"/>
    <property type="molecule type" value="Genomic_DNA"/>
</dbReference>
<feature type="signal peptide" evidence="2">
    <location>
        <begin position="1"/>
        <end position="19"/>
    </location>
</feature>
<gene>
    <name evidence="3" type="ORF">GZH47_12680</name>
</gene>
<evidence type="ECO:0000313" key="3">
    <source>
        <dbReference type="EMBL" id="QHW31613.1"/>
    </source>
</evidence>
<evidence type="ECO:0000313" key="4">
    <source>
        <dbReference type="Proteomes" id="UP000479114"/>
    </source>
</evidence>
<reference evidence="3 4" key="1">
    <citation type="submission" date="2020-02" db="EMBL/GenBank/DDBJ databases">
        <title>Paenibacillus sp. nov., isolated from rhizosphere soil of tomato.</title>
        <authorList>
            <person name="Weon H.-Y."/>
            <person name="Lee S.A."/>
        </authorList>
    </citation>
    <scope>NUCLEOTIDE SEQUENCE [LARGE SCALE GENOMIC DNA]</scope>
    <source>
        <strain evidence="3 4">14171R-81</strain>
    </source>
</reference>
<feature type="compositionally biased region" description="Low complexity" evidence="1">
    <location>
        <begin position="32"/>
        <end position="77"/>
    </location>
</feature>
<dbReference type="InterPro" id="IPR050490">
    <property type="entry name" value="Bact_solute-bd_prot1"/>
</dbReference>
<protein>
    <submittedName>
        <fullName evidence="3">Sugar ABC transporter substrate-binding protein</fullName>
    </submittedName>
</protein>
<dbReference type="PANTHER" id="PTHR43649:SF12">
    <property type="entry name" value="DIACETYLCHITOBIOSE BINDING PROTEIN DASA"/>
    <property type="match status" value="1"/>
</dbReference>
<dbReference type="PROSITE" id="PS51257">
    <property type="entry name" value="PROKAR_LIPOPROTEIN"/>
    <property type="match status" value="1"/>
</dbReference>